<proteinExistence type="predicted"/>
<keyword evidence="1" id="KW-0812">Transmembrane</keyword>
<accession>A0AAD7P1P3</accession>
<feature type="transmembrane region" description="Helical" evidence="1">
    <location>
        <begin position="123"/>
        <end position="144"/>
    </location>
</feature>
<gene>
    <name evidence="2" type="ORF">B0H16DRAFT_1491337</name>
</gene>
<name>A0AAD7P1P3_9AGAR</name>
<dbReference type="AlphaFoldDB" id="A0AAD7P1P3"/>
<organism evidence="2 3">
    <name type="scientific">Mycena metata</name>
    <dbReference type="NCBI Taxonomy" id="1033252"/>
    <lineage>
        <taxon>Eukaryota</taxon>
        <taxon>Fungi</taxon>
        <taxon>Dikarya</taxon>
        <taxon>Basidiomycota</taxon>
        <taxon>Agaricomycotina</taxon>
        <taxon>Agaricomycetes</taxon>
        <taxon>Agaricomycetidae</taxon>
        <taxon>Agaricales</taxon>
        <taxon>Marasmiineae</taxon>
        <taxon>Mycenaceae</taxon>
        <taxon>Mycena</taxon>
    </lineage>
</organism>
<evidence type="ECO:0000313" key="3">
    <source>
        <dbReference type="Proteomes" id="UP001215598"/>
    </source>
</evidence>
<dbReference type="EMBL" id="JARKIB010000002">
    <property type="protein sequence ID" value="KAJ7784095.1"/>
    <property type="molecule type" value="Genomic_DNA"/>
</dbReference>
<evidence type="ECO:0000313" key="2">
    <source>
        <dbReference type="EMBL" id="KAJ7784095.1"/>
    </source>
</evidence>
<reference evidence="2" key="1">
    <citation type="submission" date="2023-03" db="EMBL/GenBank/DDBJ databases">
        <title>Massive genome expansion in bonnet fungi (Mycena s.s.) driven by repeated elements and novel gene families across ecological guilds.</title>
        <authorList>
            <consortium name="Lawrence Berkeley National Laboratory"/>
            <person name="Harder C.B."/>
            <person name="Miyauchi S."/>
            <person name="Viragh M."/>
            <person name="Kuo A."/>
            <person name="Thoen E."/>
            <person name="Andreopoulos B."/>
            <person name="Lu D."/>
            <person name="Skrede I."/>
            <person name="Drula E."/>
            <person name="Henrissat B."/>
            <person name="Morin E."/>
            <person name="Kohler A."/>
            <person name="Barry K."/>
            <person name="LaButti K."/>
            <person name="Morin E."/>
            <person name="Salamov A."/>
            <person name="Lipzen A."/>
            <person name="Mereny Z."/>
            <person name="Hegedus B."/>
            <person name="Baldrian P."/>
            <person name="Stursova M."/>
            <person name="Weitz H."/>
            <person name="Taylor A."/>
            <person name="Grigoriev I.V."/>
            <person name="Nagy L.G."/>
            <person name="Martin F."/>
            <person name="Kauserud H."/>
        </authorList>
    </citation>
    <scope>NUCLEOTIDE SEQUENCE</scope>
    <source>
        <strain evidence="2">CBHHK182m</strain>
    </source>
</reference>
<dbReference type="Proteomes" id="UP001215598">
    <property type="component" value="Unassembled WGS sequence"/>
</dbReference>
<protein>
    <submittedName>
        <fullName evidence="2">Uncharacterized protein</fullName>
    </submittedName>
</protein>
<evidence type="ECO:0000256" key="1">
    <source>
        <dbReference type="SAM" id="Phobius"/>
    </source>
</evidence>
<keyword evidence="1" id="KW-1133">Transmembrane helix</keyword>
<keyword evidence="1" id="KW-0472">Membrane</keyword>
<comment type="caution">
    <text evidence="2">The sequence shown here is derived from an EMBL/GenBank/DDBJ whole genome shotgun (WGS) entry which is preliminary data.</text>
</comment>
<sequence length="166" mass="18316">MYTTRSNQSSPVSGVIRARKKHIHAECGEPIKGHRRLNGALVCLGAENQALAAPTSDGTLIPGSGRFGALSLEDLEFAMEQSLQLLQEAKRRMPGKLHEHPKPPRREGLPLVAIAAVDAIRDLWKFTFIAFMLLLYRLPVYLLWGFSYVTRNDKVQASPAPCIVAA</sequence>
<keyword evidence="3" id="KW-1185">Reference proteome</keyword>